<proteinExistence type="predicted"/>
<gene>
    <name evidence="1" type="ORF">SAMN04489725_10846</name>
</gene>
<dbReference type="Pfam" id="PF07722">
    <property type="entry name" value="Peptidase_C26"/>
    <property type="match status" value="1"/>
</dbReference>
<dbReference type="RefSeq" id="WP_074693073.1">
    <property type="nucleotide sequence ID" value="NZ_FNOJ01000008.1"/>
</dbReference>
<reference evidence="2" key="1">
    <citation type="submission" date="2016-10" db="EMBL/GenBank/DDBJ databases">
        <authorList>
            <person name="Varghese N."/>
        </authorList>
    </citation>
    <scope>NUCLEOTIDE SEQUENCE [LARGE SCALE GENOMIC DNA]</scope>
    <source>
        <strain evidence="2">DSM 12489</strain>
    </source>
</reference>
<dbReference type="FunFam" id="3.40.50.880:FF:000030">
    <property type="entry name" value="Gamma-glutamyl-gamma-aminobutyrate hydrolase PuuD"/>
    <property type="match status" value="1"/>
</dbReference>
<organism evidence="1 2">
    <name type="scientific">Alicyclobacillus hesperidum</name>
    <dbReference type="NCBI Taxonomy" id="89784"/>
    <lineage>
        <taxon>Bacteria</taxon>
        <taxon>Bacillati</taxon>
        <taxon>Bacillota</taxon>
        <taxon>Bacilli</taxon>
        <taxon>Bacillales</taxon>
        <taxon>Alicyclobacillaceae</taxon>
        <taxon>Alicyclobacillus</taxon>
    </lineage>
</organism>
<name>A0A1H2UL80_9BACL</name>
<dbReference type="InterPro" id="IPR011697">
    <property type="entry name" value="Peptidase_C26"/>
</dbReference>
<sequence>MGRRPLIGLTGSRHVRQSQLPGLPLMAVTVSDDYAQGVEAAGGVPVVIPYVNDGAVLGGLAERLDGLLLTGGDDVDPNLYGEEPQIGLGALEPARDRIELALINMMRAQNKPILGICRGMQVLNVALGGTLYQDLPRQWKGKLQHSQKAGRGEATHSVRLQAGSRLSACYQGETVVRVNSFHHQAVKSVAPGLQAVGWDADGLVEAIEGSDADSWLLAVQWHPENMWRTDLGALGLFQALVEAAT</sequence>
<dbReference type="EMBL" id="FNOJ01000008">
    <property type="protein sequence ID" value="SDW56882.1"/>
    <property type="molecule type" value="Genomic_DNA"/>
</dbReference>
<dbReference type="PROSITE" id="PS51273">
    <property type="entry name" value="GATASE_TYPE_1"/>
    <property type="match status" value="1"/>
</dbReference>
<dbReference type="Gene3D" id="3.40.50.880">
    <property type="match status" value="1"/>
</dbReference>
<keyword evidence="2" id="KW-1185">Reference proteome</keyword>
<dbReference type="PANTHER" id="PTHR43235:SF1">
    <property type="entry name" value="GLUTAMINE AMIDOTRANSFERASE PB2B2.05-RELATED"/>
    <property type="match status" value="1"/>
</dbReference>
<keyword evidence="1" id="KW-0315">Glutamine amidotransferase</keyword>
<protein>
    <submittedName>
        <fullName evidence="1">Putative glutamine amidotransferase</fullName>
    </submittedName>
</protein>
<dbReference type="Proteomes" id="UP000182589">
    <property type="component" value="Unassembled WGS sequence"/>
</dbReference>
<dbReference type="STRING" id="89784.SAMN04489725_10846"/>
<dbReference type="GO" id="GO:0033969">
    <property type="term" value="F:gamma-glutamyl-gamma-aminobutyrate hydrolase activity"/>
    <property type="evidence" value="ECO:0007669"/>
    <property type="project" value="TreeGrafter"/>
</dbReference>
<dbReference type="PANTHER" id="PTHR43235">
    <property type="entry name" value="GLUTAMINE AMIDOTRANSFERASE PB2B2.05-RELATED"/>
    <property type="match status" value="1"/>
</dbReference>
<evidence type="ECO:0000313" key="2">
    <source>
        <dbReference type="Proteomes" id="UP000182589"/>
    </source>
</evidence>
<dbReference type="GO" id="GO:0006598">
    <property type="term" value="P:polyamine catabolic process"/>
    <property type="evidence" value="ECO:0007669"/>
    <property type="project" value="TreeGrafter"/>
</dbReference>
<dbReference type="SUPFAM" id="SSF52317">
    <property type="entry name" value="Class I glutamine amidotransferase-like"/>
    <property type="match status" value="1"/>
</dbReference>
<dbReference type="InterPro" id="IPR044668">
    <property type="entry name" value="PuuD-like"/>
</dbReference>
<dbReference type="GO" id="GO:0016740">
    <property type="term" value="F:transferase activity"/>
    <property type="evidence" value="ECO:0007669"/>
    <property type="project" value="UniProtKB-KW"/>
</dbReference>
<dbReference type="InterPro" id="IPR029062">
    <property type="entry name" value="Class_I_gatase-like"/>
</dbReference>
<dbReference type="CDD" id="cd01745">
    <property type="entry name" value="GATase1_2"/>
    <property type="match status" value="1"/>
</dbReference>
<dbReference type="AlphaFoldDB" id="A0A1H2UL80"/>
<keyword evidence="1" id="KW-0808">Transferase</keyword>
<accession>A0A1H2UL80</accession>
<dbReference type="GO" id="GO:0005829">
    <property type="term" value="C:cytosol"/>
    <property type="evidence" value="ECO:0007669"/>
    <property type="project" value="TreeGrafter"/>
</dbReference>
<evidence type="ECO:0000313" key="1">
    <source>
        <dbReference type="EMBL" id="SDW56882.1"/>
    </source>
</evidence>